<feature type="region of interest" description="Disordered" evidence="1">
    <location>
        <begin position="365"/>
        <end position="452"/>
    </location>
</feature>
<name>A0AAD8DK97_MYTSE</name>
<comment type="caution">
    <text evidence="2">The sequence shown here is derived from an EMBL/GenBank/DDBJ whole genome shotgun (WGS) entry which is preliminary data.</text>
</comment>
<dbReference type="Gene3D" id="1.10.150.50">
    <property type="entry name" value="Transcription Factor, Ets-1"/>
    <property type="match status" value="1"/>
</dbReference>
<evidence type="ECO:0000313" key="3">
    <source>
        <dbReference type="Proteomes" id="UP001231518"/>
    </source>
</evidence>
<protein>
    <recommendedName>
        <fullName evidence="4">SAM domain-containing protein</fullName>
    </recommendedName>
</protein>
<organism evidence="2 3">
    <name type="scientific">Mythimna separata</name>
    <name type="common">Oriental armyworm</name>
    <name type="synonym">Pseudaletia separata</name>
    <dbReference type="NCBI Taxonomy" id="271217"/>
    <lineage>
        <taxon>Eukaryota</taxon>
        <taxon>Metazoa</taxon>
        <taxon>Ecdysozoa</taxon>
        <taxon>Arthropoda</taxon>
        <taxon>Hexapoda</taxon>
        <taxon>Insecta</taxon>
        <taxon>Pterygota</taxon>
        <taxon>Neoptera</taxon>
        <taxon>Endopterygota</taxon>
        <taxon>Lepidoptera</taxon>
        <taxon>Glossata</taxon>
        <taxon>Ditrysia</taxon>
        <taxon>Noctuoidea</taxon>
        <taxon>Noctuidae</taxon>
        <taxon>Noctuinae</taxon>
        <taxon>Hadenini</taxon>
        <taxon>Mythimna</taxon>
    </lineage>
</organism>
<feature type="compositionally biased region" description="Acidic residues" evidence="1">
    <location>
        <begin position="402"/>
        <end position="414"/>
    </location>
</feature>
<dbReference type="SUPFAM" id="SSF47769">
    <property type="entry name" value="SAM/Pointed domain"/>
    <property type="match status" value="1"/>
</dbReference>
<dbReference type="InterPro" id="IPR013761">
    <property type="entry name" value="SAM/pointed_sf"/>
</dbReference>
<gene>
    <name evidence="2" type="ORF">PYW07_011836</name>
</gene>
<dbReference type="AlphaFoldDB" id="A0AAD8DK97"/>
<accession>A0AAD8DK97</accession>
<reference evidence="2" key="1">
    <citation type="submission" date="2023-03" db="EMBL/GenBank/DDBJ databases">
        <title>Chromosome-level genomes of two armyworms, Mythimna separata and Mythimna loreyi, provide insights into the biosynthesis and reception of sex pheromones.</title>
        <authorList>
            <person name="Zhao H."/>
        </authorList>
    </citation>
    <scope>NUCLEOTIDE SEQUENCE</scope>
    <source>
        <strain evidence="2">BeijingLab</strain>
        <tissue evidence="2">Pupa</tissue>
    </source>
</reference>
<feature type="region of interest" description="Disordered" evidence="1">
    <location>
        <begin position="473"/>
        <end position="510"/>
    </location>
</feature>
<feature type="compositionally biased region" description="Acidic residues" evidence="1">
    <location>
        <begin position="490"/>
        <end position="500"/>
    </location>
</feature>
<keyword evidence="3" id="KW-1185">Reference proteome</keyword>
<evidence type="ECO:0008006" key="4">
    <source>
        <dbReference type="Google" id="ProtNLM"/>
    </source>
</evidence>
<evidence type="ECO:0000313" key="2">
    <source>
        <dbReference type="EMBL" id="KAJ8704648.1"/>
    </source>
</evidence>
<evidence type="ECO:0000256" key="1">
    <source>
        <dbReference type="SAM" id="MobiDB-lite"/>
    </source>
</evidence>
<dbReference type="EMBL" id="JARGEI010000031">
    <property type="protein sequence ID" value="KAJ8704648.1"/>
    <property type="molecule type" value="Genomic_DNA"/>
</dbReference>
<proteinExistence type="predicted"/>
<sequence length="580" mass="66203">MHRKSIIQRTTTHPLCSNAILNTPIQNSAFNIINVEFEEMGEFGVENVLNSTHDWKCKLKQKRLLRKTYKSYIKNDAKQEIGIQNNILNQNTHNSDYIQRNGEEYEEDTETSRINSANELEASEYNSEYYENLEYYEKTDETELQGNDELNLLIDSYDDEEVNEKTASTSASYNSKIEVLENIIVKPATSYRNDEILQMSNNFKALNDNVNYREIDGKAHGIENVRNDDGDQISDGRDAILKTSDESVDKNFTIKQLLNKGREAVNNLTLKELLNNSRETSKFTDQNTSTKTKDTKIMKSNNDFNSETTKKSAQFDNFKVPKKVAQSKRKKVIKPQPRFVLTHVVSGYIIQESNFAFPIREPQYQSLKPKTSNPKESPPTELKEAENDLTEETETEPILLTEEQETDESIEENGTEPILVIEESETEEPIPIEVKEETVDQEESAPKEPGPLTQMNEQELCIEAPIPLEVKEEVGQEQSVAEETVPRTEDNEDVKEEEVNGESNPFGRLQQSTVKSWTVEDLSSHLHNHHWEETASLLEDNEVDGASLFWVTKAQLMIIGVGEEHADVISEFVQSGSSRT</sequence>
<feature type="compositionally biased region" description="Polar residues" evidence="1">
    <location>
        <begin position="365"/>
        <end position="375"/>
    </location>
</feature>
<dbReference type="Proteomes" id="UP001231518">
    <property type="component" value="Chromosome 29"/>
</dbReference>